<comment type="catalytic activity">
    <reaction evidence="1 5 6">
        <text>[protein]-peptidylproline (omega=180) = [protein]-peptidylproline (omega=0)</text>
        <dbReference type="Rhea" id="RHEA:16237"/>
        <dbReference type="Rhea" id="RHEA-COMP:10747"/>
        <dbReference type="Rhea" id="RHEA-COMP:10748"/>
        <dbReference type="ChEBI" id="CHEBI:83833"/>
        <dbReference type="ChEBI" id="CHEBI:83834"/>
        <dbReference type="EC" id="5.2.1.8"/>
    </reaction>
</comment>
<dbReference type="EMBL" id="MFMC01000038">
    <property type="protein sequence ID" value="OGG76810.1"/>
    <property type="molecule type" value="Genomic_DNA"/>
</dbReference>
<evidence type="ECO:0000256" key="4">
    <source>
        <dbReference type="ARBA" id="ARBA00023235"/>
    </source>
</evidence>
<feature type="domain" description="PPIase FKBP-type" evidence="7">
    <location>
        <begin position="47"/>
        <end position="141"/>
    </location>
</feature>
<dbReference type="GO" id="GO:0003755">
    <property type="term" value="F:peptidyl-prolyl cis-trans isomerase activity"/>
    <property type="evidence" value="ECO:0007669"/>
    <property type="project" value="UniProtKB-UniRule"/>
</dbReference>
<protein>
    <recommendedName>
        <fullName evidence="6">Peptidyl-prolyl cis-trans isomerase</fullName>
        <ecNumber evidence="6">5.2.1.8</ecNumber>
    </recommendedName>
</protein>
<keyword evidence="4 5" id="KW-0413">Isomerase</keyword>
<dbReference type="EC" id="5.2.1.8" evidence="6"/>
<evidence type="ECO:0000313" key="9">
    <source>
        <dbReference type="Proteomes" id="UP000177215"/>
    </source>
</evidence>
<dbReference type="AlphaFoldDB" id="A0A1F6ET72"/>
<evidence type="ECO:0000256" key="2">
    <source>
        <dbReference type="ARBA" id="ARBA00006577"/>
    </source>
</evidence>
<name>A0A1F6ET72_9BACT</name>
<dbReference type="SUPFAM" id="SSF54534">
    <property type="entry name" value="FKBP-like"/>
    <property type="match status" value="1"/>
</dbReference>
<dbReference type="Proteomes" id="UP000177215">
    <property type="component" value="Unassembled WGS sequence"/>
</dbReference>
<dbReference type="Gene3D" id="3.10.50.40">
    <property type="match status" value="1"/>
</dbReference>
<comment type="similarity">
    <text evidence="2 6">Belongs to the FKBP-type PPIase family.</text>
</comment>
<dbReference type="PANTHER" id="PTHR43811:SF19">
    <property type="entry name" value="39 KDA FK506-BINDING NUCLEAR PROTEIN"/>
    <property type="match status" value="1"/>
</dbReference>
<dbReference type="InterPro" id="IPR046357">
    <property type="entry name" value="PPIase_dom_sf"/>
</dbReference>
<dbReference type="PROSITE" id="PS50059">
    <property type="entry name" value="FKBP_PPIASE"/>
    <property type="match status" value="1"/>
</dbReference>
<evidence type="ECO:0000256" key="5">
    <source>
        <dbReference type="PROSITE-ProRule" id="PRU00277"/>
    </source>
</evidence>
<organism evidence="8 9">
    <name type="scientific">Candidatus Kaiserbacteria bacterium RIFCSPLOWO2_01_FULL_54_24</name>
    <dbReference type="NCBI Taxonomy" id="1798515"/>
    <lineage>
        <taxon>Bacteria</taxon>
        <taxon>Candidatus Kaiseribacteriota</taxon>
    </lineage>
</organism>
<evidence type="ECO:0000313" key="8">
    <source>
        <dbReference type="EMBL" id="OGG76810.1"/>
    </source>
</evidence>
<comment type="caution">
    <text evidence="8">The sequence shown here is derived from an EMBL/GenBank/DDBJ whole genome shotgun (WGS) entry which is preliminary data.</text>
</comment>
<accession>A0A1F6ET72</accession>
<dbReference type="PANTHER" id="PTHR43811">
    <property type="entry name" value="FKBP-TYPE PEPTIDYL-PROLYL CIS-TRANS ISOMERASE FKPA"/>
    <property type="match status" value="1"/>
</dbReference>
<dbReference type="Pfam" id="PF00254">
    <property type="entry name" value="FKBP_C"/>
    <property type="match status" value="1"/>
</dbReference>
<evidence type="ECO:0000256" key="6">
    <source>
        <dbReference type="RuleBase" id="RU003915"/>
    </source>
</evidence>
<dbReference type="InterPro" id="IPR001179">
    <property type="entry name" value="PPIase_FKBP_dom"/>
</dbReference>
<sequence length="154" mass="15575">MLVAAGGYYAYTNYSSSGDAVAPAEQAGEVVQAQDVTVGTGAEASPSSVVSVLYVGKLADGTIFDSSEAHGNEPLTFQLGTPGIIAGFQIGINGMKEGGERVMAVPPSFGYGSEDVKDADGKVIIPANSALVFEVKLLKVESAPAADTSTPSAE</sequence>
<evidence type="ECO:0000256" key="3">
    <source>
        <dbReference type="ARBA" id="ARBA00023110"/>
    </source>
</evidence>
<reference evidence="8 9" key="1">
    <citation type="journal article" date="2016" name="Nat. Commun.">
        <title>Thousands of microbial genomes shed light on interconnected biogeochemical processes in an aquifer system.</title>
        <authorList>
            <person name="Anantharaman K."/>
            <person name="Brown C.T."/>
            <person name="Hug L.A."/>
            <person name="Sharon I."/>
            <person name="Castelle C.J."/>
            <person name="Probst A.J."/>
            <person name="Thomas B.C."/>
            <person name="Singh A."/>
            <person name="Wilkins M.J."/>
            <person name="Karaoz U."/>
            <person name="Brodie E.L."/>
            <person name="Williams K.H."/>
            <person name="Hubbard S.S."/>
            <person name="Banfield J.F."/>
        </authorList>
    </citation>
    <scope>NUCLEOTIDE SEQUENCE [LARGE SCALE GENOMIC DNA]</scope>
</reference>
<evidence type="ECO:0000256" key="1">
    <source>
        <dbReference type="ARBA" id="ARBA00000971"/>
    </source>
</evidence>
<dbReference type="STRING" id="1798515.A3B35_00695"/>
<keyword evidence="3 5" id="KW-0697">Rotamase</keyword>
<evidence type="ECO:0000259" key="7">
    <source>
        <dbReference type="PROSITE" id="PS50059"/>
    </source>
</evidence>
<gene>
    <name evidence="8" type="ORF">A3B35_00695</name>
</gene>
<proteinExistence type="inferred from homology"/>